<evidence type="ECO:0000313" key="2">
    <source>
        <dbReference type="Proteomes" id="UP000183832"/>
    </source>
</evidence>
<dbReference type="EMBL" id="CVRI01000001">
    <property type="protein sequence ID" value="CRK86304.1"/>
    <property type="molecule type" value="Genomic_DNA"/>
</dbReference>
<name>A0A1J1HEB0_9DIPT</name>
<keyword evidence="2" id="KW-1185">Reference proteome</keyword>
<organism evidence="1 2">
    <name type="scientific">Clunio marinus</name>
    <dbReference type="NCBI Taxonomy" id="568069"/>
    <lineage>
        <taxon>Eukaryota</taxon>
        <taxon>Metazoa</taxon>
        <taxon>Ecdysozoa</taxon>
        <taxon>Arthropoda</taxon>
        <taxon>Hexapoda</taxon>
        <taxon>Insecta</taxon>
        <taxon>Pterygota</taxon>
        <taxon>Neoptera</taxon>
        <taxon>Endopterygota</taxon>
        <taxon>Diptera</taxon>
        <taxon>Nematocera</taxon>
        <taxon>Chironomoidea</taxon>
        <taxon>Chironomidae</taxon>
        <taxon>Clunio</taxon>
    </lineage>
</organism>
<dbReference type="Proteomes" id="UP000183832">
    <property type="component" value="Unassembled WGS sequence"/>
</dbReference>
<accession>A0A1J1HEB0</accession>
<evidence type="ECO:0000313" key="1">
    <source>
        <dbReference type="EMBL" id="CRK86304.1"/>
    </source>
</evidence>
<gene>
    <name evidence="1" type="ORF">CLUMA_CG000351</name>
</gene>
<reference evidence="1 2" key="1">
    <citation type="submission" date="2015-04" db="EMBL/GenBank/DDBJ databases">
        <authorList>
            <person name="Syromyatnikov M.Y."/>
            <person name="Popov V.N."/>
        </authorList>
    </citation>
    <scope>NUCLEOTIDE SEQUENCE [LARGE SCALE GENOMIC DNA]</scope>
</reference>
<protein>
    <submittedName>
        <fullName evidence="1">CLUMA_CG000351, isoform A</fullName>
    </submittedName>
</protein>
<dbReference type="AlphaFoldDB" id="A0A1J1HEB0"/>
<proteinExistence type="predicted"/>
<sequence length="123" mass="14469">MPILLTFCYANRNLLTSRVFINHAHEKSFSKILFMPQKNSTRQKVLVLPCNDKNFRHILFSLSYANNIVVNKDTKACSKQKRKSLSVEIMEKFLCLLEKVFTPLSIFQLLKIEHRSLFMKTIF</sequence>